<evidence type="ECO:0000313" key="4">
    <source>
        <dbReference type="Proteomes" id="UP000030151"/>
    </source>
</evidence>
<reference evidence="3 4" key="1">
    <citation type="submission" date="2014-02" db="EMBL/GenBank/DDBJ databases">
        <title>The genome sequence of the entomopathogenic fungus Metarhizium robertsii ARSEF 2575.</title>
        <authorList>
            <person name="Giuliano Garisto Donzelli B."/>
            <person name="Roe B.A."/>
            <person name="Macmil S.L."/>
            <person name="Krasnoff S.B."/>
            <person name="Gibson D.M."/>
        </authorList>
    </citation>
    <scope>NUCLEOTIDE SEQUENCE [LARGE SCALE GENOMIC DNA]</scope>
    <source>
        <strain evidence="3 4">ARSEF 2575</strain>
    </source>
</reference>
<dbReference type="eggNOG" id="ENOG502RX9A">
    <property type="taxonomic scope" value="Eukaryota"/>
</dbReference>
<sequence>MEDFYEALRLDDAITSSIRESVGAGHRRPSALRALVSKRLQFAIDIIDICKDDRELCLPILQDESLSTLNNVALKYYSPPDDSDTTTQQISKAVRPGPLYRAPTTILGALSNSGILTIQPPAANTALRELLTLHANTDNGGNTTYLTFSQFTSTSAYKSNLSSLTTGDATALQKTLTSLLRLHALVTDAEDLPALLDAGFTSARSIALISQSNFTNRLSSSALSNDKLAAIHREVQRIDTRNDAIWADIVRSRTDHVQANLDTLFRDLDSVTADESASVLGPASYLVDLMQLLHGVFIGTCEKGWEVKDAETMAALHGLGYSQYELLRQFQTDGDPVHRAFPYLPASKEGDYLAAALATHGRRLAAEALSLQPLDFEAITQEGIYTHDFVTFLQQQHPDLASKTYDQAVGLSLAGEYSGYEADDLKVAASSPDDGSKSGTPTWKMINTASTMSLRLVKTQLLPRSDLTPLELNMVLKTRYLSNRLVVTLEKTVTETIDDKPVTEQKFSDKLEHMCLQESSMIARCDEAARLSRRTSLDLQSFIRLRKILGWSIETTDAAIDALAHREVIYPSNTTQYHVLDGDFIQRLAAAQELSIKTSITVVELFPFWGLMYAQFPNSLYARLFLRSGLVKLYPSLAFVDGDGQTDATFGKNMGAVLRALGMTQDDQVVFMGIIGFNPNTPWTLDGIARLYSHQRLCKILRLPVKRYADWWRVVCQKGGVDTFTDPQSITTRNNSITISVFAQTCRLNVSDVITAFKEPVPDSKPDDREQKIATCRKQAMVWMAPELKRRATDTLVTDSLATRFPDAPSQFVQQLLAAKDPAPLPDVPDPTNAAYLQSLKGFHAPLKDYWSGATSTYFFPPVTAEHTFIANSDKGKVAISGQDCPFTSIPGPDVKRFTTPQHLRQGNVALVEWMDGLQLKNLSYSTSGGEVSLKDSLVCPIKLASLVCLTLGHLGRCMDVAKMLSLEPEEVGFHLERGINFSRLDVAQLLRLRSFANIRTQFWTSGLAILIAYVKYLERLSNGSKTDTIDKLVAETKRLTSIYEIVITRQQHVLQEYIIRFPVFVNRGIITTGDLSADFLMDLQMGAPMETSRIGQAIASAQFFGVSTTGVDQSLWAWMCKFTLWQANRKVFLYPENWVDPSLRDDKTQAFEELEIADLEVLSYLWESTKDYRGRYHFFGRSRAAPFVFNYRQLVVIGTNTMLISWNWLSWSKMEGDIQTHEVGADQKPLAHPGSYLLPALFKKMLFLFIPQIARQAKKGEDQKKSLEDQANSDGKWPPKYITATGIHVGVASDETALPSISSFRFRLQKKNRGLSLAIHVDRWKTSGSGGEFQILGRFEIQGLRLRLIDGTAGSTISTLKSQVEACKLGIDENQHSLLAVPSPKNMTETSALSWLLTNNVSQYPGVLGLVVERTTLTQASLFFGSPRMTLEGKIDTRNRTTVSTSTMTHDSALYLVEEIADTEGYHAIFDAFEHLPKDMENRSFGLQNKKYRELAMPASIYNWEMGFHVVSLLMERLLATQQLDLAIEVSHTPKSLSNLDRSWRFIPFKSADLLQDWKANPFSPHAVARQHPAVYMKRFVMKCIEILIASGDQYFRQLSPEAIPMATQRYTEALTLFGPAPATIVSPTRPVTKRYDDIKSLVTDFATATMNMELEFPHFINTLVKGNSPPAGTRDGTLGFVRPTYFSIPANPAMQALRDLVDGRLYNILHGLDIDGNPRRLPLFDPPLDPGQLIAARAGGASLASLAGGRTEGPMPNCRAMFLLQKAQDLCAELRSLSESYLSIRERRGAEAMARLRARQETGVLSLLNDVRQHQVLEATSALETLAETRKSHIMRLEYVLALIGESTDMAPSSDGDWVDLDFGIRQPNKDELRVSAEEYLESAATESAAYTDKIATGIQQNAGLLMTLPSLALQAQPMGVGISTQMDASIIAKALLVGASVIQAATQASTDMASRAARKGQLVRQLQERRMCLLLLRLPRRPGIAC</sequence>
<dbReference type="InterPro" id="IPR046839">
    <property type="entry name" value="ABC_toxin_N"/>
</dbReference>
<evidence type="ECO:0000259" key="1">
    <source>
        <dbReference type="Pfam" id="PF18413"/>
    </source>
</evidence>
<protein>
    <submittedName>
        <fullName evidence="3">Uncharacterized protein</fullName>
    </submittedName>
</protein>
<feature type="domain" description="ABC toxin N-terminal" evidence="2">
    <location>
        <begin position="1050"/>
        <end position="1156"/>
    </location>
</feature>
<feature type="domain" description="Neuraminidase-like" evidence="1">
    <location>
        <begin position="1160"/>
        <end position="1278"/>
    </location>
</feature>
<dbReference type="Pfam" id="PF18413">
    <property type="entry name" value="Neuraminidase"/>
    <property type="match status" value="1"/>
</dbReference>
<accession>A0A0A1V8J2</accession>
<dbReference type="HOGENOM" id="CLU_000189_0_0_1"/>
<comment type="caution">
    <text evidence="3">The sequence shown here is derived from an EMBL/GenBank/DDBJ whole genome shotgun (WGS) entry which is preliminary data.</text>
</comment>
<evidence type="ECO:0000259" key="2">
    <source>
        <dbReference type="Pfam" id="PF20220"/>
    </source>
</evidence>
<dbReference type="OrthoDB" id="4890633at2759"/>
<dbReference type="EMBL" id="JELW01000001">
    <property type="protein sequence ID" value="EXV06542.1"/>
    <property type="molecule type" value="Genomic_DNA"/>
</dbReference>
<dbReference type="InterPro" id="IPR041079">
    <property type="entry name" value="Neuraminidase-like"/>
</dbReference>
<dbReference type="Proteomes" id="UP000030151">
    <property type="component" value="Unassembled WGS sequence"/>
</dbReference>
<proteinExistence type="predicted"/>
<name>A0A0A1V8J2_9HYPO</name>
<evidence type="ECO:0000313" key="3">
    <source>
        <dbReference type="EMBL" id="EXV06542.1"/>
    </source>
</evidence>
<gene>
    <name evidence="3" type="ORF">X797_001262</name>
</gene>
<organism evidence="3 4">
    <name type="scientific">Metarhizium robertsii</name>
    <dbReference type="NCBI Taxonomy" id="568076"/>
    <lineage>
        <taxon>Eukaryota</taxon>
        <taxon>Fungi</taxon>
        <taxon>Dikarya</taxon>
        <taxon>Ascomycota</taxon>
        <taxon>Pezizomycotina</taxon>
        <taxon>Sordariomycetes</taxon>
        <taxon>Hypocreomycetidae</taxon>
        <taxon>Hypocreales</taxon>
        <taxon>Clavicipitaceae</taxon>
        <taxon>Metarhizium</taxon>
    </lineage>
</organism>
<dbReference type="Pfam" id="PF20220">
    <property type="entry name" value="ABC_toxin_N"/>
    <property type="match status" value="1"/>
</dbReference>